<evidence type="ECO:0000256" key="1">
    <source>
        <dbReference type="ARBA" id="ARBA00023015"/>
    </source>
</evidence>
<evidence type="ECO:0000256" key="2">
    <source>
        <dbReference type="ARBA" id="ARBA00023125"/>
    </source>
</evidence>
<dbReference type="Gene3D" id="1.10.10.60">
    <property type="entry name" value="Homeodomain-like"/>
    <property type="match status" value="1"/>
</dbReference>
<feature type="domain" description="HTH araC/xylS-type" evidence="4">
    <location>
        <begin position="254"/>
        <end position="332"/>
    </location>
</feature>
<keyword evidence="3" id="KW-0804">Transcription</keyword>
<evidence type="ECO:0000313" key="5">
    <source>
        <dbReference type="EMBL" id="QEC71246.1"/>
    </source>
</evidence>
<dbReference type="KEGG" id="agi:FSB73_05725"/>
<dbReference type="AlphaFoldDB" id="A0A5B8VKW1"/>
<proteinExistence type="predicted"/>
<dbReference type="PANTHER" id="PTHR43280:SF2">
    <property type="entry name" value="HTH-TYPE TRANSCRIPTIONAL REGULATOR EXSA"/>
    <property type="match status" value="1"/>
</dbReference>
<reference evidence="5 6" key="1">
    <citation type="journal article" date="2017" name="Int. J. Syst. Evol. Microbiol.">
        <title>Arachidicoccus ginsenosidivorans sp. nov., with ginsenoside-converting activity isolated from ginseng cultivating soil.</title>
        <authorList>
            <person name="Siddiqi M.Z."/>
            <person name="Aslam Z."/>
            <person name="Im W.T."/>
        </authorList>
    </citation>
    <scope>NUCLEOTIDE SEQUENCE [LARGE SCALE GENOMIC DNA]</scope>
    <source>
        <strain evidence="5 6">Gsoil 809</strain>
    </source>
</reference>
<dbReference type="EMBL" id="CP042434">
    <property type="protein sequence ID" value="QEC71246.1"/>
    <property type="molecule type" value="Genomic_DNA"/>
</dbReference>
<dbReference type="Proteomes" id="UP000321291">
    <property type="component" value="Chromosome"/>
</dbReference>
<organism evidence="5 6">
    <name type="scientific">Arachidicoccus ginsenosidivorans</name>
    <dbReference type="NCBI Taxonomy" id="496057"/>
    <lineage>
        <taxon>Bacteria</taxon>
        <taxon>Pseudomonadati</taxon>
        <taxon>Bacteroidota</taxon>
        <taxon>Chitinophagia</taxon>
        <taxon>Chitinophagales</taxon>
        <taxon>Chitinophagaceae</taxon>
        <taxon>Arachidicoccus</taxon>
    </lineage>
</organism>
<dbReference type="PANTHER" id="PTHR43280">
    <property type="entry name" value="ARAC-FAMILY TRANSCRIPTIONAL REGULATOR"/>
    <property type="match status" value="1"/>
</dbReference>
<sequence>MNDLALFDFNNDKDYHSSWVQQMPDSYKGLILPGSYVRGIEGVFGHMLFQCRPYKRLALWYNSYSVQRRLKTHARLERPIIEMSLVLDQELEFTLSPFKTIKPKSWQFNILYTPYMDNKTQFESFAKFMTLDIHFDLSILEMLFEDFPDQIGPLLDSVYNNKPMLYFTDYLYASPAMVSLIFRIINIIKSPVQNEALVEFLSCRLLLEGMNIKKGHRYCALPFDVVLEMEALIEYGIGLAMADKIKYKGNPYYAARCFMSNTTFKKYVKLFKGRSLKSMWQDARLERALECVLHSDEPIEKIAHQFGFASPAHFRTIFLKRYGDMPIKLRRMAKGCAPGAVLKM</sequence>
<dbReference type="SUPFAM" id="SSF46689">
    <property type="entry name" value="Homeodomain-like"/>
    <property type="match status" value="1"/>
</dbReference>
<keyword evidence="2" id="KW-0238">DNA-binding</keyword>
<dbReference type="InterPro" id="IPR018060">
    <property type="entry name" value="HTH_AraC"/>
</dbReference>
<dbReference type="PROSITE" id="PS01124">
    <property type="entry name" value="HTH_ARAC_FAMILY_2"/>
    <property type="match status" value="1"/>
</dbReference>
<evidence type="ECO:0000259" key="4">
    <source>
        <dbReference type="PROSITE" id="PS01124"/>
    </source>
</evidence>
<dbReference type="Pfam" id="PF12833">
    <property type="entry name" value="HTH_18"/>
    <property type="match status" value="1"/>
</dbReference>
<evidence type="ECO:0000256" key="3">
    <source>
        <dbReference type="ARBA" id="ARBA00023163"/>
    </source>
</evidence>
<keyword evidence="6" id="KW-1185">Reference proteome</keyword>
<dbReference type="RefSeq" id="WP_146780520.1">
    <property type="nucleotide sequence ID" value="NZ_CP042434.1"/>
</dbReference>
<dbReference type="OrthoDB" id="669939at2"/>
<evidence type="ECO:0000313" key="6">
    <source>
        <dbReference type="Proteomes" id="UP000321291"/>
    </source>
</evidence>
<dbReference type="GO" id="GO:0043565">
    <property type="term" value="F:sequence-specific DNA binding"/>
    <property type="evidence" value="ECO:0007669"/>
    <property type="project" value="InterPro"/>
</dbReference>
<protein>
    <submittedName>
        <fullName evidence="5">Helix-turn-helix domain-containing protein</fullName>
    </submittedName>
</protein>
<gene>
    <name evidence="5" type="ORF">FSB73_05725</name>
</gene>
<name>A0A5B8VKW1_9BACT</name>
<accession>A0A5B8VKW1</accession>
<dbReference type="SMART" id="SM00342">
    <property type="entry name" value="HTH_ARAC"/>
    <property type="match status" value="1"/>
</dbReference>
<keyword evidence="1" id="KW-0805">Transcription regulation</keyword>
<dbReference type="GO" id="GO:0003700">
    <property type="term" value="F:DNA-binding transcription factor activity"/>
    <property type="evidence" value="ECO:0007669"/>
    <property type="project" value="InterPro"/>
</dbReference>
<dbReference type="InterPro" id="IPR009057">
    <property type="entry name" value="Homeodomain-like_sf"/>
</dbReference>